<dbReference type="EMBL" id="JBBPBN010000244">
    <property type="protein sequence ID" value="KAK8971584.1"/>
    <property type="molecule type" value="Genomic_DNA"/>
</dbReference>
<gene>
    <name evidence="1" type="ORF">V6N11_005042</name>
</gene>
<evidence type="ECO:0000313" key="2">
    <source>
        <dbReference type="Proteomes" id="UP001396334"/>
    </source>
</evidence>
<comment type="caution">
    <text evidence="1">The sequence shown here is derived from an EMBL/GenBank/DDBJ whole genome shotgun (WGS) entry which is preliminary data.</text>
</comment>
<evidence type="ECO:0000313" key="1">
    <source>
        <dbReference type="EMBL" id="KAK8971584.1"/>
    </source>
</evidence>
<sequence length="111" mass="12583">MLQIQKNRKSCKAASLHFMSIIVDLNNLPYNSRDMTKQCLRDKPQTPLWAMGADCEFHTFFAILCYSQRGEAGLPKTWCGATSVIRPLFDGIEVKFDGGILAGIREEKRSR</sequence>
<keyword evidence="2" id="KW-1185">Reference proteome</keyword>
<accession>A0ABR2N618</accession>
<dbReference type="Proteomes" id="UP001396334">
    <property type="component" value="Unassembled WGS sequence"/>
</dbReference>
<organism evidence="1 2">
    <name type="scientific">Hibiscus sabdariffa</name>
    <name type="common">roselle</name>
    <dbReference type="NCBI Taxonomy" id="183260"/>
    <lineage>
        <taxon>Eukaryota</taxon>
        <taxon>Viridiplantae</taxon>
        <taxon>Streptophyta</taxon>
        <taxon>Embryophyta</taxon>
        <taxon>Tracheophyta</taxon>
        <taxon>Spermatophyta</taxon>
        <taxon>Magnoliopsida</taxon>
        <taxon>eudicotyledons</taxon>
        <taxon>Gunneridae</taxon>
        <taxon>Pentapetalae</taxon>
        <taxon>rosids</taxon>
        <taxon>malvids</taxon>
        <taxon>Malvales</taxon>
        <taxon>Malvaceae</taxon>
        <taxon>Malvoideae</taxon>
        <taxon>Hibiscus</taxon>
    </lineage>
</organism>
<protein>
    <submittedName>
        <fullName evidence="1">Uncharacterized protein</fullName>
    </submittedName>
</protein>
<name>A0ABR2N618_9ROSI</name>
<proteinExistence type="predicted"/>
<reference evidence="1 2" key="1">
    <citation type="journal article" date="2024" name="G3 (Bethesda)">
        <title>Genome assembly of Hibiscus sabdariffa L. provides insights into metabolisms of medicinal natural products.</title>
        <authorList>
            <person name="Kim T."/>
        </authorList>
    </citation>
    <scope>NUCLEOTIDE SEQUENCE [LARGE SCALE GENOMIC DNA]</scope>
    <source>
        <strain evidence="1">TK-2024</strain>
        <tissue evidence="1">Old leaves</tissue>
    </source>
</reference>